<sequence length="126" mass="14859">MPLLSYRVWQPGVWKRREAKCDVWRPASMTRRGCLKGHRQYQKRKKRKFRYVAAVNNGLDHFFCIGRCTSGCIFIIIRNYGIQEAFLSMTGFRMWYHGEGDVAALDRSPLQDREIVHRRDEMAGGF</sequence>
<accession>A0A5C6SLE9</accession>
<dbReference type="Proteomes" id="UP000321331">
    <property type="component" value="Unassembled WGS sequence"/>
</dbReference>
<protein>
    <submittedName>
        <fullName evidence="1">Uncharacterized protein</fullName>
    </submittedName>
</protein>
<evidence type="ECO:0000313" key="2">
    <source>
        <dbReference type="Proteomes" id="UP000321331"/>
    </source>
</evidence>
<comment type="caution">
    <text evidence="1">The sequence shown here is derived from an EMBL/GenBank/DDBJ whole genome shotgun (WGS) entry which is preliminary data.</text>
</comment>
<organism evidence="1 2">
    <name type="scientific">Fusarium oxysporum f. sp. cubense</name>
    <dbReference type="NCBI Taxonomy" id="61366"/>
    <lineage>
        <taxon>Eukaryota</taxon>
        <taxon>Fungi</taxon>
        <taxon>Dikarya</taxon>
        <taxon>Ascomycota</taxon>
        <taxon>Pezizomycotina</taxon>
        <taxon>Sordariomycetes</taxon>
        <taxon>Hypocreomycetidae</taxon>
        <taxon>Hypocreales</taxon>
        <taxon>Nectriaceae</taxon>
        <taxon>Fusarium</taxon>
        <taxon>Fusarium oxysporum species complex</taxon>
    </lineage>
</organism>
<gene>
    <name evidence="1" type="ORF">FocTR4_00013241</name>
</gene>
<evidence type="ECO:0000313" key="1">
    <source>
        <dbReference type="EMBL" id="TXB98230.1"/>
    </source>
</evidence>
<proteinExistence type="predicted"/>
<dbReference type="EMBL" id="VMNF01000012">
    <property type="protein sequence ID" value="TXB98230.1"/>
    <property type="molecule type" value="Genomic_DNA"/>
</dbReference>
<dbReference type="AlphaFoldDB" id="A0A5C6SLE9"/>
<name>A0A5C6SLE9_FUSOC</name>
<reference evidence="1 2" key="1">
    <citation type="submission" date="2019-07" db="EMBL/GenBank/DDBJ databases">
        <title>The First High-Quality Draft Genome Sequence of the Causal Agent of the Current Panama Disease Epidemic.</title>
        <authorList>
            <person name="Warmington R.J."/>
            <person name="Kay W."/>
            <person name="Jeffries A."/>
            <person name="Bebber D."/>
            <person name="Moore K."/>
            <person name="Studholme D.J."/>
        </authorList>
    </citation>
    <scope>NUCLEOTIDE SEQUENCE [LARGE SCALE GENOMIC DNA]</scope>
    <source>
        <strain evidence="1 2">TR4</strain>
    </source>
</reference>